<dbReference type="GO" id="GO:0005524">
    <property type="term" value="F:ATP binding"/>
    <property type="evidence" value="ECO:0007669"/>
    <property type="project" value="UniProtKB-KW"/>
</dbReference>
<name>A0A956NBQ3_UNCEI</name>
<dbReference type="PANTHER" id="PTHR32071">
    <property type="entry name" value="TRANSCRIPTIONAL REGULATORY PROTEIN"/>
    <property type="match status" value="1"/>
</dbReference>
<dbReference type="Gene3D" id="1.10.8.60">
    <property type="match status" value="1"/>
</dbReference>
<comment type="caution">
    <text evidence="6">The sequence shown here is derived from an EMBL/GenBank/DDBJ whole genome shotgun (WGS) entry which is preliminary data.</text>
</comment>
<dbReference type="Gene3D" id="1.10.10.60">
    <property type="entry name" value="Homeodomain-like"/>
    <property type="match status" value="1"/>
</dbReference>
<dbReference type="InterPro" id="IPR003593">
    <property type="entry name" value="AAA+_ATPase"/>
</dbReference>
<keyword evidence="2" id="KW-0067">ATP-binding</keyword>
<dbReference type="PROSITE" id="PS00676">
    <property type="entry name" value="SIGMA54_INTERACT_2"/>
    <property type="match status" value="1"/>
</dbReference>
<evidence type="ECO:0000313" key="7">
    <source>
        <dbReference type="Proteomes" id="UP000739538"/>
    </source>
</evidence>
<dbReference type="EMBL" id="JAGQHS010000034">
    <property type="protein sequence ID" value="MCA9755862.1"/>
    <property type="molecule type" value="Genomic_DNA"/>
</dbReference>
<keyword evidence="4" id="KW-0804">Transcription</keyword>
<dbReference type="InterPro" id="IPR025943">
    <property type="entry name" value="Sigma_54_int_dom_ATP-bd_2"/>
</dbReference>
<dbReference type="InterPro" id="IPR025662">
    <property type="entry name" value="Sigma_54_int_dom_ATP-bd_1"/>
</dbReference>
<dbReference type="InterPro" id="IPR058031">
    <property type="entry name" value="AAA_lid_NorR"/>
</dbReference>
<evidence type="ECO:0000256" key="3">
    <source>
        <dbReference type="ARBA" id="ARBA00023015"/>
    </source>
</evidence>
<dbReference type="SUPFAM" id="SSF46689">
    <property type="entry name" value="Homeodomain-like"/>
    <property type="match status" value="1"/>
</dbReference>
<evidence type="ECO:0000256" key="1">
    <source>
        <dbReference type="ARBA" id="ARBA00022741"/>
    </source>
</evidence>
<evidence type="ECO:0000256" key="4">
    <source>
        <dbReference type="ARBA" id="ARBA00023163"/>
    </source>
</evidence>
<dbReference type="InterPro" id="IPR027417">
    <property type="entry name" value="P-loop_NTPase"/>
</dbReference>
<keyword evidence="1" id="KW-0547">Nucleotide-binding</keyword>
<dbReference type="Pfam" id="PF25601">
    <property type="entry name" value="AAA_lid_14"/>
    <property type="match status" value="1"/>
</dbReference>
<dbReference type="PROSITE" id="PS00675">
    <property type="entry name" value="SIGMA54_INTERACT_1"/>
    <property type="match status" value="1"/>
</dbReference>
<evidence type="ECO:0000259" key="5">
    <source>
        <dbReference type="PROSITE" id="PS50045"/>
    </source>
</evidence>
<sequence>MDDRIRKSTGSDSRADSARETVLGRLATGDMYSSVGDHAQALSTYLGVWHRASSDLVLSIARRVAYCQSHLGRHSEVVAFLAPILADHTEPELLDNDERVELGRCLTELGNAHFALGQLAEAQEAGLASLSCLRHGPSEHLGTAENLLGGIVLHGGEIDLARTHFRSALRYFRSAGDVTNLAFAYNNLGHVHKRGCEWQRALEHYQAAYYLLATEGEFQDRSALHHNLGIALLMVGRFSEAREQLDAALRSAAELGNSARAFRSHLAMVRWYREIGDLKSAGAELSRCRSGLTDAVGKRERFLLSLAEAHLQVQQGEHEFVRGRLEELRNEAGSVSPGMVVETQLLHAEIALDESSWDEAVGLIDEARRTSRERKDREQENRARCLEMRLLFGLGRVEQAEKVFEEQLGRTSIHGERPREAQLRFHRAQAAMSSGDSKVAFAQFESARELWQRMGFPQRAESIELGSIRCLIESGRMAEAAARFEAIRDRVAQMAPRVVAESQAIAERLEAHLLAEPELGIDGARVLRRLEEIFSWDAQPSEMVRASVILLAEALRAEGAILGRVPLDPQAALDVVTSVSMGRLGGRRSVEADVLGLTDTTVARTFELSSEGERIGALAVPARIHGVPHLFYLERRTGDRRRFGRVELDYATVLAEQIARSVPRTSPEPVQDEATAMEALRHGIYVADIITQDPQMLGILDLVRRVSASDLSVLLQGETGTGKKLVAQAIHRISPRRDRPLVTVDCAALPDTLLESELFGHRKGAFTGAMSDRIGLLEEANGGTIFLDEIDKAGLAVQRRFLHMLDSGEIRPVGDTGYRSLDVRVVCATSCPDLRTEVEEGRFIKDLYYRLNDIAIQIPALRERPEDILLLTECFLDRFAQELGRAIREVSPTFHDAIRNHDWPGNVRELEKAVRRAVTLAEDDSVLGPEHLPRAVLEAETVGDSSGSLKDQLEAMEKDILLQALRRNRWNKSRTANELGLSRKGLKGKLERFQLDRRRSR</sequence>
<dbReference type="AlphaFoldDB" id="A0A956NBQ3"/>
<dbReference type="GO" id="GO:0043565">
    <property type="term" value="F:sequence-specific DNA binding"/>
    <property type="evidence" value="ECO:0007669"/>
    <property type="project" value="InterPro"/>
</dbReference>
<dbReference type="InterPro" id="IPR019734">
    <property type="entry name" value="TPR_rpt"/>
</dbReference>
<reference evidence="6" key="1">
    <citation type="submission" date="2020-04" db="EMBL/GenBank/DDBJ databases">
        <authorList>
            <person name="Zhang T."/>
        </authorList>
    </citation>
    <scope>NUCLEOTIDE SEQUENCE</scope>
    <source>
        <strain evidence="6">HKST-UBA02</strain>
    </source>
</reference>
<dbReference type="Pfam" id="PF13424">
    <property type="entry name" value="TPR_12"/>
    <property type="match status" value="1"/>
</dbReference>
<dbReference type="CDD" id="cd00009">
    <property type="entry name" value="AAA"/>
    <property type="match status" value="1"/>
</dbReference>
<dbReference type="Gene3D" id="1.25.40.10">
    <property type="entry name" value="Tetratricopeptide repeat domain"/>
    <property type="match status" value="2"/>
</dbReference>
<keyword evidence="3" id="KW-0805">Transcription regulation</keyword>
<dbReference type="Proteomes" id="UP000739538">
    <property type="component" value="Unassembled WGS sequence"/>
</dbReference>
<dbReference type="FunFam" id="3.40.50.300:FF:000006">
    <property type="entry name" value="DNA-binding transcriptional regulator NtrC"/>
    <property type="match status" value="1"/>
</dbReference>
<dbReference type="Gene3D" id="3.40.50.300">
    <property type="entry name" value="P-loop containing nucleotide triphosphate hydrolases"/>
    <property type="match status" value="1"/>
</dbReference>
<dbReference type="InterPro" id="IPR002078">
    <property type="entry name" value="Sigma_54_int"/>
</dbReference>
<dbReference type="Pfam" id="PF00158">
    <property type="entry name" value="Sigma54_activat"/>
    <property type="match status" value="1"/>
</dbReference>
<dbReference type="SUPFAM" id="SSF52540">
    <property type="entry name" value="P-loop containing nucleoside triphosphate hydrolases"/>
    <property type="match status" value="1"/>
</dbReference>
<evidence type="ECO:0000256" key="2">
    <source>
        <dbReference type="ARBA" id="ARBA00022840"/>
    </source>
</evidence>
<accession>A0A956NBQ3</accession>
<protein>
    <submittedName>
        <fullName evidence="6">Sigma 54-interacting transcriptional regulator</fullName>
    </submittedName>
</protein>
<dbReference type="InterPro" id="IPR011990">
    <property type="entry name" value="TPR-like_helical_dom_sf"/>
</dbReference>
<dbReference type="PRINTS" id="PR01590">
    <property type="entry name" value="HTHFIS"/>
</dbReference>
<dbReference type="InterPro" id="IPR002197">
    <property type="entry name" value="HTH_Fis"/>
</dbReference>
<feature type="domain" description="Sigma-54 factor interaction" evidence="5">
    <location>
        <begin position="689"/>
        <end position="919"/>
    </location>
</feature>
<reference evidence="6" key="2">
    <citation type="journal article" date="2021" name="Microbiome">
        <title>Successional dynamics and alternative stable states in a saline activated sludge microbial community over 9 years.</title>
        <authorList>
            <person name="Wang Y."/>
            <person name="Ye J."/>
            <person name="Ju F."/>
            <person name="Liu L."/>
            <person name="Boyd J.A."/>
            <person name="Deng Y."/>
            <person name="Parks D.H."/>
            <person name="Jiang X."/>
            <person name="Yin X."/>
            <person name="Woodcroft B.J."/>
            <person name="Tyson G.W."/>
            <person name="Hugenholtz P."/>
            <person name="Polz M.F."/>
            <person name="Zhang T."/>
        </authorList>
    </citation>
    <scope>NUCLEOTIDE SEQUENCE</scope>
    <source>
        <strain evidence="6">HKST-UBA02</strain>
    </source>
</reference>
<dbReference type="InterPro" id="IPR009057">
    <property type="entry name" value="Homeodomain-like_sf"/>
</dbReference>
<dbReference type="SUPFAM" id="SSF48452">
    <property type="entry name" value="TPR-like"/>
    <property type="match status" value="3"/>
</dbReference>
<organism evidence="6 7">
    <name type="scientific">Eiseniibacteriota bacterium</name>
    <dbReference type="NCBI Taxonomy" id="2212470"/>
    <lineage>
        <taxon>Bacteria</taxon>
        <taxon>Candidatus Eiseniibacteriota</taxon>
    </lineage>
</organism>
<gene>
    <name evidence="6" type="ORF">KDA27_08685</name>
</gene>
<dbReference type="GO" id="GO:0006355">
    <property type="term" value="P:regulation of DNA-templated transcription"/>
    <property type="evidence" value="ECO:0007669"/>
    <property type="project" value="InterPro"/>
</dbReference>
<dbReference type="Pfam" id="PF02954">
    <property type="entry name" value="HTH_8"/>
    <property type="match status" value="1"/>
</dbReference>
<dbReference type="SMART" id="SM00028">
    <property type="entry name" value="TPR"/>
    <property type="match status" value="5"/>
</dbReference>
<dbReference type="PROSITE" id="PS50045">
    <property type="entry name" value="SIGMA54_INTERACT_4"/>
    <property type="match status" value="1"/>
</dbReference>
<proteinExistence type="predicted"/>
<dbReference type="SMART" id="SM00382">
    <property type="entry name" value="AAA"/>
    <property type="match status" value="1"/>
</dbReference>
<evidence type="ECO:0000313" key="6">
    <source>
        <dbReference type="EMBL" id="MCA9755862.1"/>
    </source>
</evidence>